<keyword evidence="6" id="KW-1185">Reference proteome</keyword>
<accession>A0ABD5YLT8</accession>
<dbReference type="PANTHER" id="PTHR37418:SF2">
    <property type="entry name" value="3-KETO-5-AMINOHEXANOATE CLEAVAGE ENZYME"/>
    <property type="match status" value="1"/>
</dbReference>
<dbReference type="Gene3D" id="3.20.20.70">
    <property type="entry name" value="Aldolase class I"/>
    <property type="match status" value="1"/>
</dbReference>
<evidence type="ECO:0000313" key="6">
    <source>
        <dbReference type="Proteomes" id="UP001596417"/>
    </source>
</evidence>
<comment type="caution">
    <text evidence="5">The sequence shown here is derived from an EMBL/GenBank/DDBJ whole genome shotgun (WGS) entry which is preliminary data.</text>
</comment>
<evidence type="ECO:0000256" key="1">
    <source>
        <dbReference type="ARBA" id="ARBA00001947"/>
    </source>
</evidence>
<evidence type="ECO:0000256" key="3">
    <source>
        <dbReference type="ARBA" id="ARBA00022723"/>
    </source>
</evidence>
<comment type="cofactor">
    <cofactor evidence="1">
        <name>Zn(2+)</name>
        <dbReference type="ChEBI" id="CHEBI:29105"/>
    </cofactor>
</comment>
<dbReference type="PANTHER" id="PTHR37418">
    <property type="entry name" value="3-KETO-5-AMINOHEXANOATE CLEAVAGE ENZYME-RELATED"/>
    <property type="match status" value="1"/>
</dbReference>
<dbReference type="InterPro" id="IPR008567">
    <property type="entry name" value="BKACE"/>
</dbReference>
<dbReference type="RefSeq" id="WP_264554701.1">
    <property type="nucleotide sequence ID" value="NZ_CP109979.1"/>
</dbReference>
<protein>
    <submittedName>
        <fullName evidence="5">3-keto-5-aminohexanoate cleavage protein</fullName>
    </submittedName>
</protein>
<keyword evidence="2" id="KW-0808">Transferase</keyword>
<evidence type="ECO:0000256" key="4">
    <source>
        <dbReference type="ARBA" id="ARBA00022833"/>
    </source>
</evidence>
<proteinExistence type="predicted"/>
<keyword evidence="3" id="KW-0479">Metal-binding</keyword>
<dbReference type="GO" id="GO:0016740">
    <property type="term" value="F:transferase activity"/>
    <property type="evidence" value="ECO:0007669"/>
    <property type="project" value="UniProtKB-KW"/>
</dbReference>
<sequence length="294" mass="32159">MTIDDQQSIKGNDPERAIISAALTGALTTRDQCEAIPYTPEEIAEDAAAAREAGAAIAHIHARTEDGSPTYSTEIYQDIYDEVRDRTDILLNFSTGALHASVKERIEYIQEAQPDLAALNMGSMNYAKYSESREEFVFDMVFENSFEEIGQFVNAMADAGVKPELECFDTGHIGNIKPLLKMDDLSHPLQFSLIMGVLGGIPATVENLVHQVKQLPDDANWQVIGIGREQWALAAGALSMGGNIRVGLEDNFYLPNGEMSTNPELVEQAAKLTRAVGRTPATPDEAREILGMKQ</sequence>
<evidence type="ECO:0000256" key="2">
    <source>
        <dbReference type="ARBA" id="ARBA00022679"/>
    </source>
</evidence>
<dbReference type="Pfam" id="PF05853">
    <property type="entry name" value="BKACE"/>
    <property type="match status" value="1"/>
</dbReference>
<reference evidence="5 6" key="1">
    <citation type="journal article" date="2019" name="Int. J. Syst. Evol. Microbiol.">
        <title>The Global Catalogue of Microorganisms (GCM) 10K type strain sequencing project: providing services to taxonomists for standard genome sequencing and annotation.</title>
        <authorList>
            <consortium name="The Broad Institute Genomics Platform"/>
            <consortium name="The Broad Institute Genome Sequencing Center for Infectious Disease"/>
            <person name="Wu L."/>
            <person name="Ma J."/>
        </authorList>
    </citation>
    <scope>NUCLEOTIDE SEQUENCE [LARGE SCALE GENOMIC DNA]</scope>
    <source>
        <strain evidence="5 6">RDMS1</strain>
    </source>
</reference>
<organism evidence="5 6">
    <name type="scientific">Halocatena marina</name>
    <dbReference type="NCBI Taxonomy" id="2934937"/>
    <lineage>
        <taxon>Archaea</taxon>
        <taxon>Methanobacteriati</taxon>
        <taxon>Methanobacteriota</taxon>
        <taxon>Stenosarchaea group</taxon>
        <taxon>Halobacteria</taxon>
        <taxon>Halobacteriales</taxon>
        <taxon>Natronomonadaceae</taxon>
        <taxon>Halocatena</taxon>
    </lineage>
</organism>
<dbReference type="GeneID" id="76199458"/>
<dbReference type="AlphaFoldDB" id="A0ABD5YLT8"/>
<dbReference type="InterPro" id="IPR013785">
    <property type="entry name" value="Aldolase_TIM"/>
</dbReference>
<gene>
    <name evidence="5" type="ORF">ACFQL7_08505</name>
</gene>
<evidence type="ECO:0000313" key="5">
    <source>
        <dbReference type="EMBL" id="MFC7189892.1"/>
    </source>
</evidence>
<dbReference type="GO" id="GO:0046872">
    <property type="term" value="F:metal ion binding"/>
    <property type="evidence" value="ECO:0007669"/>
    <property type="project" value="UniProtKB-KW"/>
</dbReference>
<name>A0ABD5YLT8_9EURY</name>
<dbReference type="Proteomes" id="UP001596417">
    <property type="component" value="Unassembled WGS sequence"/>
</dbReference>
<dbReference type="EMBL" id="JBHTAX010000001">
    <property type="protein sequence ID" value="MFC7189892.1"/>
    <property type="molecule type" value="Genomic_DNA"/>
</dbReference>
<keyword evidence="4" id="KW-0862">Zinc</keyword>